<evidence type="ECO:0000313" key="2">
    <source>
        <dbReference type="EMBL" id="TWT99987.1"/>
    </source>
</evidence>
<comment type="caution">
    <text evidence="2">The sequence shown here is derived from an EMBL/GenBank/DDBJ whole genome shotgun (WGS) entry which is preliminary data.</text>
</comment>
<evidence type="ECO:0000313" key="3">
    <source>
        <dbReference type="Proteomes" id="UP000317421"/>
    </source>
</evidence>
<protein>
    <recommendedName>
        <fullName evidence="4">PEP-CTERM protein-sorting domain-containing protein</fullName>
    </recommendedName>
</protein>
<feature type="chain" id="PRO_5023062519" description="PEP-CTERM protein-sorting domain-containing protein" evidence="1">
    <location>
        <begin position="27"/>
        <end position="299"/>
    </location>
</feature>
<name>A0A5C6AKF7_9BACT</name>
<dbReference type="Gene3D" id="3.40.50.1110">
    <property type="entry name" value="SGNH hydrolase"/>
    <property type="match status" value="1"/>
</dbReference>
<proteinExistence type="predicted"/>
<organism evidence="2 3">
    <name type="scientific">Botrimarina colliarenosi</name>
    <dbReference type="NCBI Taxonomy" id="2528001"/>
    <lineage>
        <taxon>Bacteria</taxon>
        <taxon>Pseudomonadati</taxon>
        <taxon>Planctomycetota</taxon>
        <taxon>Planctomycetia</taxon>
        <taxon>Pirellulales</taxon>
        <taxon>Lacipirellulaceae</taxon>
        <taxon>Botrimarina</taxon>
    </lineage>
</organism>
<evidence type="ECO:0008006" key="4">
    <source>
        <dbReference type="Google" id="ProtNLM"/>
    </source>
</evidence>
<dbReference type="EMBL" id="SJPR01000001">
    <property type="protein sequence ID" value="TWT99987.1"/>
    <property type="molecule type" value="Genomic_DNA"/>
</dbReference>
<keyword evidence="1" id="KW-0732">Signal</keyword>
<sequence length="299" mass="31432" precursor="true">MFRLPSRGFGLALAIAALVAASPARAEDPFDIIYFGNSFTNATCCGSSRSVPDVISDIAVAAGRPAPRNVNRSANGQSLAWHLANNTSAINTAIPAAEDWDFVVLQDFSTAPTHIGNLSQHLSNSLAMYQAVANRSADVVPVMYETWARGPGHSYYAGANPTFPGGPAQMQQELRDGYQMSTANINAVVGSEIARLAPVGDAWEESGFPLNYYAGDIYHAQNRGTLLNALVLYGTIYGDSATADIPLTGVLSSLGLSAADGLLVTAAADSVLAVEVPEPSCLVIVIGATLTMATRRLRR</sequence>
<reference evidence="2 3" key="1">
    <citation type="submission" date="2019-02" db="EMBL/GenBank/DDBJ databases">
        <title>Deep-cultivation of Planctomycetes and their phenomic and genomic characterization uncovers novel biology.</title>
        <authorList>
            <person name="Wiegand S."/>
            <person name="Jogler M."/>
            <person name="Boedeker C."/>
            <person name="Pinto D."/>
            <person name="Vollmers J."/>
            <person name="Rivas-Marin E."/>
            <person name="Kohn T."/>
            <person name="Peeters S.H."/>
            <person name="Heuer A."/>
            <person name="Rast P."/>
            <person name="Oberbeckmann S."/>
            <person name="Bunk B."/>
            <person name="Jeske O."/>
            <person name="Meyerdierks A."/>
            <person name="Storesund J.E."/>
            <person name="Kallscheuer N."/>
            <person name="Luecker S."/>
            <person name="Lage O.M."/>
            <person name="Pohl T."/>
            <person name="Merkel B.J."/>
            <person name="Hornburger P."/>
            <person name="Mueller R.-W."/>
            <person name="Bruemmer F."/>
            <person name="Labrenz M."/>
            <person name="Spormann A.M."/>
            <person name="Op Den Camp H."/>
            <person name="Overmann J."/>
            <person name="Amann R."/>
            <person name="Jetten M.S.M."/>
            <person name="Mascher T."/>
            <person name="Medema M.H."/>
            <person name="Devos D.P."/>
            <person name="Kaster A.-K."/>
            <person name="Ovreas L."/>
            <person name="Rohde M."/>
            <person name="Galperin M.Y."/>
            <person name="Jogler C."/>
        </authorList>
    </citation>
    <scope>NUCLEOTIDE SEQUENCE [LARGE SCALE GENOMIC DNA]</scope>
    <source>
        <strain evidence="2 3">Pla108</strain>
    </source>
</reference>
<evidence type="ECO:0000256" key="1">
    <source>
        <dbReference type="SAM" id="SignalP"/>
    </source>
</evidence>
<dbReference type="OrthoDB" id="9792428at2"/>
<keyword evidence="3" id="KW-1185">Reference proteome</keyword>
<accession>A0A5C6AKF7</accession>
<dbReference type="GO" id="GO:0016788">
    <property type="term" value="F:hydrolase activity, acting on ester bonds"/>
    <property type="evidence" value="ECO:0007669"/>
    <property type="project" value="UniProtKB-ARBA"/>
</dbReference>
<gene>
    <name evidence="2" type="ORF">Pla108_09310</name>
</gene>
<dbReference type="InterPro" id="IPR036514">
    <property type="entry name" value="SGNH_hydro_sf"/>
</dbReference>
<dbReference type="RefSeq" id="WP_146443458.1">
    <property type="nucleotide sequence ID" value="NZ_SJPR01000001.1"/>
</dbReference>
<feature type="signal peptide" evidence="1">
    <location>
        <begin position="1"/>
        <end position="26"/>
    </location>
</feature>
<dbReference type="Proteomes" id="UP000317421">
    <property type="component" value="Unassembled WGS sequence"/>
</dbReference>
<dbReference type="AlphaFoldDB" id="A0A5C6AKF7"/>